<reference evidence="1 2" key="1">
    <citation type="submission" date="2020-02" db="EMBL/GenBank/DDBJ databases">
        <authorList>
            <person name="Ferguson B K."/>
        </authorList>
    </citation>
    <scope>NUCLEOTIDE SEQUENCE [LARGE SCALE GENOMIC DNA]</scope>
</reference>
<keyword evidence="2" id="KW-1185">Reference proteome</keyword>
<feature type="non-terminal residue" evidence="1">
    <location>
        <position position="110"/>
    </location>
</feature>
<dbReference type="AlphaFoldDB" id="A0A6H5GYQ9"/>
<sequence>MEVRQSKQIYKISQSDYVSVRRSGQTSDISLIRRQTVPLSIPRDIQTSDWLMLWLFSLWRTCINDCYRLSIKPCFSEKLSMNLQVKITKEPVCTDGLKDGEGNGLTFGIG</sequence>
<evidence type="ECO:0000313" key="2">
    <source>
        <dbReference type="Proteomes" id="UP000479000"/>
    </source>
</evidence>
<proteinExistence type="predicted"/>
<evidence type="ECO:0000313" key="1">
    <source>
        <dbReference type="EMBL" id="CAB0009338.1"/>
    </source>
</evidence>
<dbReference type="EMBL" id="CADCXU010021707">
    <property type="protein sequence ID" value="CAB0009338.1"/>
    <property type="molecule type" value="Genomic_DNA"/>
</dbReference>
<protein>
    <submittedName>
        <fullName evidence="1">Uncharacterized protein</fullName>
    </submittedName>
</protein>
<organism evidence="1 2">
    <name type="scientific">Nesidiocoris tenuis</name>
    <dbReference type="NCBI Taxonomy" id="355587"/>
    <lineage>
        <taxon>Eukaryota</taxon>
        <taxon>Metazoa</taxon>
        <taxon>Ecdysozoa</taxon>
        <taxon>Arthropoda</taxon>
        <taxon>Hexapoda</taxon>
        <taxon>Insecta</taxon>
        <taxon>Pterygota</taxon>
        <taxon>Neoptera</taxon>
        <taxon>Paraneoptera</taxon>
        <taxon>Hemiptera</taxon>
        <taxon>Heteroptera</taxon>
        <taxon>Panheteroptera</taxon>
        <taxon>Cimicomorpha</taxon>
        <taxon>Miridae</taxon>
        <taxon>Dicyphina</taxon>
        <taxon>Nesidiocoris</taxon>
    </lineage>
</organism>
<accession>A0A6H5GYQ9</accession>
<dbReference type="Proteomes" id="UP000479000">
    <property type="component" value="Unassembled WGS sequence"/>
</dbReference>
<name>A0A6H5GYQ9_9HEMI</name>
<gene>
    <name evidence="1" type="ORF">NTEN_LOCUS14493</name>
</gene>